<dbReference type="Proteomes" id="UP000235786">
    <property type="component" value="Unassembled WGS sequence"/>
</dbReference>
<dbReference type="PANTHER" id="PTHR24067">
    <property type="entry name" value="UBIQUITIN-CONJUGATING ENZYME E2"/>
    <property type="match status" value="1"/>
</dbReference>
<evidence type="ECO:0000259" key="3">
    <source>
        <dbReference type="PROSITE" id="PS50127"/>
    </source>
</evidence>
<reference evidence="4 5" key="1">
    <citation type="submission" date="2016-04" db="EMBL/GenBank/DDBJ databases">
        <title>A degradative enzymes factory behind the ericoid mycorrhizal symbiosis.</title>
        <authorList>
            <consortium name="DOE Joint Genome Institute"/>
            <person name="Martino E."/>
            <person name="Morin E."/>
            <person name="Grelet G."/>
            <person name="Kuo A."/>
            <person name="Kohler A."/>
            <person name="Daghino S."/>
            <person name="Barry K."/>
            <person name="Choi C."/>
            <person name="Cichocki N."/>
            <person name="Clum A."/>
            <person name="Copeland A."/>
            <person name="Hainaut M."/>
            <person name="Haridas S."/>
            <person name="Labutti K."/>
            <person name="Lindquist E."/>
            <person name="Lipzen A."/>
            <person name="Khouja H.-R."/>
            <person name="Murat C."/>
            <person name="Ohm R."/>
            <person name="Olson A."/>
            <person name="Spatafora J."/>
            <person name="Veneault-Fourrey C."/>
            <person name="Henrissat B."/>
            <person name="Grigoriev I."/>
            <person name="Martin F."/>
            <person name="Perotto S."/>
        </authorList>
    </citation>
    <scope>NUCLEOTIDE SEQUENCE [LARGE SCALE GENOMIC DNA]</scope>
    <source>
        <strain evidence="4 5">F</strain>
    </source>
</reference>
<dbReference type="OrthoDB" id="109543at2759"/>
<dbReference type="STRING" id="1149755.A0A2J6RC06"/>
<keyword evidence="5" id="KW-1185">Reference proteome</keyword>
<dbReference type="SMART" id="SM00212">
    <property type="entry name" value="UBCc"/>
    <property type="match status" value="1"/>
</dbReference>
<dbReference type="InterPro" id="IPR000608">
    <property type="entry name" value="UBC"/>
</dbReference>
<gene>
    <name evidence="4" type="ORF">L207DRAFT_515771</name>
</gene>
<organism evidence="4 5">
    <name type="scientific">Hyaloscypha variabilis (strain UAMH 11265 / GT02V1 / F)</name>
    <name type="common">Meliniomyces variabilis</name>
    <dbReference type="NCBI Taxonomy" id="1149755"/>
    <lineage>
        <taxon>Eukaryota</taxon>
        <taxon>Fungi</taxon>
        <taxon>Dikarya</taxon>
        <taxon>Ascomycota</taxon>
        <taxon>Pezizomycotina</taxon>
        <taxon>Leotiomycetes</taxon>
        <taxon>Helotiales</taxon>
        <taxon>Hyaloscyphaceae</taxon>
        <taxon>Hyaloscypha</taxon>
        <taxon>Hyaloscypha variabilis</taxon>
    </lineage>
</organism>
<accession>A0A2J6RC06</accession>
<evidence type="ECO:0000256" key="1">
    <source>
        <dbReference type="ARBA" id="ARBA00022786"/>
    </source>
</evidence>
<dbReference type="AlphaFoldDB" id="A0A2J6RC06"/>
<dbReference type="SUPFAM" id="SSF54495">
    <property type="entry name" value="UBC-like"/>
    <property type="match status" value="1"/>
</dbReference>
<dbReference type="CDD" id="cd00195">
    <property type="entry name" value="UBCc_UEV"/>
    <property type="match status" value="1"/>
</dbReference>
<evidence type="ECO:0000313" key="5">
    <source>
        <dbReference type="Proteomes" id="UP000235786"/>
    </source>
</evidence>
<proteinExistence type="predicted"/>
<dbReference type="Gene3D" id="3.10.110.10">
    <property type="entry name" value="Ubiquitin Conjugating Enzyme"/>
    <property type="match status" value="1"/>
</dbReference>
<protein>
    <recommendedName>
        <fullName evidence="3">UBC core domain-containing protein</fullName>
    </recommendedName>
</protein>
<name>A0A2J6RC06_HYAVF</name>
<evidence type="ECO:0000313" key="4">
    <source>
        <dbReference type="EMBL" id="PMD36037.1"/>
    </source>
</evidence>
<dbReference type="EMBL" id="KZ613951">
    <property type="protein sequence ID" value="PMD36037.1"/>
    <property type="molecule type" value="Genomic_DNA"/>
</dbReference>
<feature type="compositionally biased region" description="Polar residues" evidence="2">
    <location>
        <begin position="202"/>
        <end position="211"/>
    </location>
</feature>
<evidence type="ECO:0000256" key="2">
    <source>
        <dbReference type="SAM" id="MobiDB-lite"/>
    </source>
</evidence>
<feature type="domain" description="UBC core" evidence="3">
    <location>
        <begin position="4"/>
        <end position="149"/>
    </location>
</feature>
<dbReference type="InterPro" id="IPR050113">
    <property type="entry name" value="Ub_conjugating_enzyme"/>
</dbReference>
<dbReference type="Pfam" id="PF00179">
    <property type="entry name" value="UQ_con"/>
    <property type="match status" value="1"/>
</dbReference>
<feature type="region of interest" description="Disordered" evidence="2">
    <location>
        <begin position="153"/>
        <end position="227"/>
    </location>
</feature>
<dbReference type="PROSITE" id="PS50127">
    <property type="entry name" value="UBC_2"/>
    <property type="match status" value="1"/>
</dbReference>
<dbReference type="InterPro" id="IPR016135">
    <property type="entry name" value="UBQ-conjugating_enzyme/RWD"/>
</dbReference>
<feature type="compositionally biased region" description="Polar residues" evidence="2">
    <location>
        <begin position="153"/>
        <end position="178"/>
    </location>
</feature>
<keyword evidence="1" id="KW-0833">Ubl conjugation pathway</keyword>
<sequence>MANTLKQRLLRDIAELQSKPYPNIELHVQDEDLSHACLVLNVDGYGPMHLTVTFPSDYPLVPPRIQMDSDVVHPNIFNTYICASILNTTEGYTPAYTLKGIAIQLLSFFGSDKIEQVGGESSVDLDRYRAIHSRSQTKRRTYSCAKCSFGRNPTLSGANNSTTGPPQHIHSATNGTAHSTSGESLPSPPSSISEEERARQWPTLQQSSPPKHTTILGRNARRRKAKENARARAVEAALSTPQLPTSGAGTIVNIPRGMQDMKLPNEILLLICDNLETEDLMAFAEAWTRIGAVMTKHDVIRTRELQCFCLKKDYLSVKLGVGVAVGQKGAIHSFASEFDLLSQEGFSTHKIRRSVHGVPFQFFLPLPLSRGHWNLVRDDVRVSLSTLLSAANLGTRPPVEVIHHFMNDIIVKLNTHASQTTTRSPYYPFEETATGTMNQASEKAIESYFHCFHLLLCMAVDQPAIVKAANDLLRGFSQGKNSKTDCPNVGTLLVAALVSDIEMSPSLIKSIIKETVTRNVVWMLNPKHQNMPELAYLEPSAVSNYRLQKTFDAGKTSYRLLMFLNLFRKTAVGNPRKPLAQLRDEAFERHGAPPRGSAKRLSESIKSIRTISNFPEFLAAMDIEKISAAWFTNFLRECVEASMKKGYSRMPFSQGHALTLRQQKEPGVEVADGVYALGHVDLSRVNFFPDKPNNQKNRGNGRWR</sequence>